<keyword evidence="3" id="KW-0408">Iron</keyword>
<protein>
    <submittedName>
        <fullName evidence="5">Hemerythrin</fullName>
    </submittedName>
</protein>
<reference evidence="6" key="1">
    <citation type="submission" date="2015-08" db="EMBL/GenBank/DDBJ databases">
        <title>Complete Genome Sequence of Azospirillum thiophilum BV-S.</title>
        <authorList>
            <person name="Fomenkov A."/>
            <person name="Vincze T."/>
            <person name="Grabovich M."/>
            <person name="Dubinina G."/>
            <person name="Orlova M."/>
            <person name="Belousova E."/>
            <person name="Roberts R.J."/>
        </authorList>
    </citation>
    <scope>NUCLEOTIDE SEQUENCE [LARGE SCALE GENOMIC DNA]</scope>
    <source>
        <strain evidence="6">BV-S</strain>
    </source>
</reference>
<evidence type="ECO:0000313" key="6">
    <source>
        <dbReference type="Proteomes" id="UP000069935"/>
    </source>
</evidence>
<dbReference type="InterPro" id="IPR012827">
    <property type="entry name" value="Hemerythrin_metal-bd"/>
</dbReference>
<dbReference type="RefSeq" id="WP_045580762.1">
    <property type="nucleotide sequence ID" value="NZ_CP012401.1"/>
</dbReference>
<dbReference type="Pfam" id="PF01814">
    <property type="entry name" value="Hemerythrin"/>
    <property type="match status" value="1"/>
</dbReference>
<organism evidence="5 6">
    <name type="scientific">Azospirillum thiophilum</name>
    <dbReference type="NCBI Taxonomy" id="528244"/>
    <lineage>
        <taxon>Bacteria</taxon>
        <taxon>Pseudomonadati</taxon>
        <taxon>Pseudomonadota</taxon>
        <taxon>Alphaproteobacteria</taxon>
        <taxon>Rhodospirillales</taxon>
        <taxon>Azospirillaceae</taxon>
        <taxon>Azospirillum</taxon>
    </lineage>
</organism>
<dbReference type="CDD" id="cd12107">
    <property type="entry name" value="Hemerythrin"/>
    <property type="match status" value="1"/>
</dbReference>
<reference evidence="5 6" key="2">
    <citation type="journal article" date="2016" name="Genome Announc.">
        <title>Complete Genome Sequence of a Strain of Azospirillum thiophilum Isolated from a Sulfide Spring.</title>
        <authorList>
            <person name="Fomenkov A."/>
            <person name="Vincze T."/>
            <person name="Grabovich M."/>
            <person name="Anton B.P."/>
            <person name="Dubinina G."/>
            <person name="Orlova M."/>
            <person name="Belousova E."/>
            <person name="Roberts R.J."/>
        </authorList>
    </citation>
    <scope>NUCLEOTIDE SEQUENCE [LARGE SCALE GENOMIC DNA]</scope>
    <source>
        <strain evidence="5 6">BV-S</strain>
    </source>
</reference>
<keyword evidence="2" id="KW-0479">Metal-binding</keyword>
<dbReference type="SUPFAM" id="SSF47188">
    <property type="entry name" value="Hemerythrin-like"/>
    <property type="match status" value="1"/>
</dbReference>
<dbReference type="PROSITE" id="PS00550">
    <property type="entry name" value="HEMERYTHRINS"/>
    <property type="match status" value="1"/>
</dbReference>
<dbReference type="InterPro" id="IPR035938">
    <property type="entry name" value="Hemerythrin-like_sf"/>
</dbReference>
<dbReference type="Proteomes" id="UP000069935">
    <property type="component" value="Chromosome 1"/>
</dbReference>
<dbReference type="InterPro" id="IPR012312">
    <property type="entry name" value="Hemerythrin-like"/>
</dbReference>
<gene>
    <name evidence="5" type="ORF">AL072_08110</name>
</gene>
<sequence>MLAPDSITLGYAVMDRDHADSLALWEAASAAPAGALQAAFAAFAAHLREHFARENALMTEHGFFALHCHMEEHARVLAVIAVIEAELGEGKEERARKYLRFHFPDWFHTHLATMDRVTADFLARAEG</sequence>
<accession>A0AAC8ZTK9</accession>
<dbReference type="Gene3D" id="1.20.120.50">
    <property type="entry name" value="Hemerythrin-like"/>
    <property type="match status" value="1"/>
</dbReference>
<dbReference type="GO" id="GO:0046872">
    <property type="term" value="F:metal ion binding"/>
    <property type="evidence" value="ECO:0007669"/>
    <property type="project" value="UniProtKB-KW"/>
</dbReference>
<dbReference type="KEGG" id="ati:AL072_08110"/>
<feature type="domain" description="Hemerythrin-like" evidence="4">
    <location>
        <begin position="10"/>
        <end position="117"/>
    </location>
</feature>
<dbReference type="AlphaFoldDB" id="A0AAC8ZTK9"/>
<comment type="similarity">
    <text evidence="1">Belongs to the hemerythrin family.</text>
</comment>
<evidence type="ECO:0000256" key="3">
    <source>
        <dbReference type="ARBA" id="ARBA00023004"/>
    </source>
</evidence>
<proteinExistence type="inferred from homology"/>
<dbReference type="NCBIfam" id="TIGR02481">
    <property type="entry name" value="hemeryth_dom"/>
    <property type="match status" value="1"/>
</dbReference>
<dbReference type="EMBL" id="CP012401">
    <property type="protein sequence ID" value="ALG70883.1"/>
    <property type="molecule type" value="Genomic_DNA"/>
</dbReference>
<evidence type="ECO:0000256" key="1">
    <source>
        <dbReference type="ARBA" id="ARBA00010587"/>
    </source>
</evidence>
<dbReference type="InterPro" id="IPR016131">
    <property type="entry name" value="Haemerythrin_Fe_BS"/>
</dbReference>
<name>A0AAC8ZTK9_9PROT</name>
<keyword evidence="6" id="KW-1185">Reference proteome</keyword>
<evidence type="ECO:0000256" key="2">
    <source>
        <dbReference type="ARBA" id="ARBA00022723"/>
    </source>
</evidence>
<evidence type="ECO:0000259" key="4">
    <source>
        <dbReference type="Pfam" id="PF01814"/>
    </source>
</evidence>
<evidence type="ECO:0000313" key="5">
    <source>
        <dbReference type="EMBL" id="ALG70883.1"/>
    </source>
</evidence>